<reference evidence="1 2" key="1">
    <citation type="submission" date="2019-03" db="EMBL/GenBank/DDBJ databases">
        <title>Genomic Encyclopedia of Type Strains, Phase IV (KMG-IV): sequencing the most valuable type-strain genomes for metagenomic binning, comparative biology and taxonomic classification.</title>
        <authorList>
            <person name="Goeker M."/>
        </authorList>
    </citation>
    <scope>NUCLEOTIDE SEQUENCE [LARGE SCALE GENOMIC DNA]</scope>
    <source>
        <strain evidence="1 2">DSM 45765</strain>
    </source>
</reference>
<dbReference type="EMBL" id="SLXQ01000007">
    <property type="protein sequence ID" value="TCP50855.1"/>
    <property type="molecule type" value="Genomic_DNA"/>
</dbReference>
<gene>
    <name evidence="1" type="ORF">EV191_107119</name>
</gene>
<evidence type="ECO:0000313" key="2">
    <source>
        <dbReference type="Proteomes" id="UP000294911"/>
    </source>
</evidence>
<evidence type="ECO:0000313" key="1">
    <source>
        <dbReference type="EMBL" id="TCP50855.1"/>
    </source>
</evidence>
<protein>
    <submittedName>
        <fullName evidence="1">Uncharacterized protein</fullName>
    </submittedName>
</protein>
<sequence length="255" mass="26675">MWTAAWLHGAAATDDVLDALAVWREHHDVVAADHTAADELDLPMRGSYPASPVQLLAALRRVGTVGTRLVLPAPGDVRGLGGQTSFATAALTAREGVVLTGARFGLVPVPAADQVLSWTVHTLPSTAVVEHVGLGEAEHALSEALRSSAATLQSLDVAKGRPGVRDELRGRLATRPDPDWPAGMPQRALRVLQRANEVATILQLAAEDEPGAALSSAAANQRADALRPLDAAVRAARTAAVHEAIRVLAEGADHY</sequence>
<dbReference type="Proteomes" id="UP000294911">
    <property type="component" value="Unassembled WGS sequence"/>
</dbReference>
<name>A0A4R2QUT6_9PSEU</name>
<comment type="caution">
    <text evidence="1">The sequence shown here is derived from an EMBL/GenBank/DDBJ whole genome shotgun (WGS) entry which is preliminary data.</text>
</comment>
<dbReference type="AlphaFoldDB" id="A0A4R2QUT6"/>
<keyword evidence="2" id="KW-1185">Reference proteome</keyword>
<accession>A0A4R2QUT6</accession>
<organism evidence="1 2">
    <name type="scientific">Tamaricihabitans halophyticus</name>
    <dbReference type="NCBI Taxonomy" id="1262583"/>
    <lineage>
        <taxon>Bacteria</taxon>
        <taxon>Bacillati</taxon>
        <taxon>Actinomycetota</taxon>
        <taxon>Actinomycetes</taxon>
        <taxon>Pseudonocardiales</taxon>
        <taxon>Pseudonocardiaceae</taxon>
        <taxon>Tamaricihabitans</taxon>
    </lineage>
</organism>
<proteinExistence type="predicted"/>